<dbReference type="EMBL" id="BAABFO010000035">
    <property type="protein sequence ID" value="GAA4342839.1"/>
    <property type="molecule type" value="Genomic_DNA"/>
</dbReference>
<name>A0ABP8HQP0_9BURK</name>
<evidence type="ECO:0000313" key="3">
    <source>
        <dbReference type="EMBL" id="GAA4342839.1"/>
    </source>
</evidence>
<comment type="caution">
    <text evidence="3">The sequence shown here is derived from an EMBL/GenBank/DDBJ whole genome shotgun (WGS) entry which is preliminary data.</text>
</comment>
<evidence type="ECO:0000259" key="2">
    <source>
        <dbReference type="SMART" id="SM00854"/>
    </source>
</evidence>
<dbReference type="PANTHER" id="PTHR33393">
    <property type="entry name" value="POLYGLUTAMINE SYNTHESIS ACCESSORY PROTEIN RV0574C-RELATED"/>
    <property type="match status" value="1"/>
</dbReference>
<proteinExistence type="inferred from homology"/>
<dbReference type="SUPFAM" id="SSF56300">
    <property type="entry name" value="Metallo-dependent phosphatases"/>
    <property type="match status" value="1"/>
</dbReference>
<gene>
    <name evidence="3" type="ORF">GCM10023144_45250</name>
</gene>
<feature type="domain" description="Capsule synthesis protein CapA" evidence="2">
    <location>
        <begin position="4"/>
        <end position="269"/>
    </location>
</feature>
<dbReference type="PANTHER" id="PTHR33393:SF11">
    <property type="entry name" value="POLYGLUTAMINE SYNTHESIS ACCESSORY PROTEIN RV0574C-RELATED"/>
    <property type="match status" value="1"/>
</dbReference>
<dbReference type="InterPro" id="IPR019079">
    <property type="entry name" value="Capsule_synth_CapA"/>
</dbReference>
<organism evidence="3 4">
    <name type="scientific">Pigmentiphaga soli</name>
    <dbReference type="NCBI Taxonomy" id="1007095"/>
    <lineage>
        <taxon>Bacteria</taxon>
        <taxon>Pseudomonadati</taxon>
        <taxon>Pseudomonadota</taxon>
        <taxon>Betaproteobacteria</taxon>
        <taxon>Burkholderiales</taxon>
        <taxon>Alcaligenaceae</taxon>
        <taxon>Pigmentiphaga</taxon>
    </lineage>
</organism>
<evidence type="ECO:0000313" key="4">
    <source>
        <dbReference type="Proteomes" id="UP001501671"/>
    </source>
</evidence>
<accession>A0ABP8HQP0</accession>
<evidence type="ECO:0000256" key="1">
    <source>
        <dbReference type="ARBA" id="ARBA00005662"/>
    </source>
</evidence>
<reference evidence="4" key="1">
    <citation type="journal article" date="2019" name="Int. J. Syst. Evol. Microbiol.">
        <title>The Global Catalogue of Microorganisms (GCM) 10K type strain sequencing project: providing services to taxonomists for standard genome sequencing and annotation.</title>
        <authorList>
            <consortium name="The Broad Institute Genomics Platform"/>
            <consortium name="The Broad Institute Genome Sequencing Center for Infectious Disease"/>
            <person name="Wu L."/>
            <person name="Ma J."/>
        </authorList>
    </citation>
    <scope>NUCLEOTIDE SEQUENCE [LARGE SCALE GENOMIC DNA]</scope>
    <source>
        <strain evidence="4">JCM 17666</strain>
    </source>
</reference>
<keyword evidence="4" id="KW-1185">Reference proteome</keyword>
<sequence length="352" mass="38117">MTAKLILTGDVNLMNVSDPEVPFRRVRPAFQAADLVFSNLECCLYEPPNGHSVDNEGFYVAPSVAQAALTQAGIRAVGLANNVNYGEAAIMNSVSRLDQAGIAHTGAGADLQAARRPAIVDCGGVRAGFLQRTSVYWPTHHEARAESAGVAVIRGNTAYQLPMHKMRPEIPPMNRPGLPPVILTWAEPSYLKSFQEDIAALREQADFVVASCHWGLKEDVLDYMTEIGHAAIDAGADMVIGHGPHYSLPVEVYQGKPIFYGLGSFSFHTGHNGKKHGDWVGMMVRAGIGKNGVEQASFQFVRHNDENETVLCPLAGEQATLEKIRRRSAPFGTRLTENGDEVCVDLGSGARR</sequence>
<comment type="similarity">
    <text evidence="1">Belongs to the CapA family.</text>
</comment>
<dbReference type="InterPro" id="IPR029052">
    <property type="entry name" value="Metallo-depent_PP-like"/>
</dbReference>
<dbReference type="Pfam" id="PF09587">
    <property type="entry name" value="PGA_cap"/>
    <property type="match status" value="1"/>
</dbReference>
<protein>
    <submittedName>
        <fullName evidence="3">CapA family protein</fullName>
    </submittedName>
</protein>
<dbReference type="InterPro" id="IPR052169">
    <property type="entry name" value="CW_Biosynth-Accessory"/>
</dbReference>
<dbReference type="RefSeq" id="WP_345252211.1">
    <property type="nucleotide sequence ID" value="NZ_BAABFO010000035.1"/>
</dbReference>
<dbReference type="Gene3D" id="3.60.21.10">
    <property type="match status" value="1"/>
</dbReference>
<dbReference type="CDD" id="cd07381">
    <property type="entry name" value="MPP_CapA"/>
    <property type="match status" value="1"/>
</dbReference>
<dbReference type="Proteomes" id="UP001501671">
    <property type="component" value="Unassembled WGS sequence"/>
</dbReference>
<dbReference type="SMART" id="SM00854">
    <property type="entry name" value="PGA_cap"/>
    <property type="match status" value="1"/>
</dbReference>